<dbReference type="Gene3D" id="3.40.50.10190">
    <property type="entry name" value="BRCT domain"/>
    <property type="match status" value="2"/>
</dbReference>
<feature type="compositionally biased region" description="Basic and acidic residues" evidence="14">
    <location>
        <begin position="957"/>
        <end position="1004"/>
    </location>
</feature>
<dbReference type="VEuPathDB" id="VectorBase:ACHR008701"/>
<evidence type="ECO:0000259" key="16">
    <source>
        <dbReference type="Pfam" id="PF16770"/>
    </source>
</evidence>
<evidence type="ECO:0000256" key="13">
    <source>
        <dbReference type="ARBA" id="ARBA00030146"/>
    </source>
</evidence>
<evidence type="ECO:0000256" key="3">
    <source>
        <dbReference type="ARBA" id="ARBA00015014"/>
    </source>
</evidence>
<evidence type="ECO:0000256" key="14">
    <source>
        <dbReference type="SAM" id="MobiDB-lite"/>
    </source>
</evidence>
<keyword evidence="11" id="KW-0131">Cell cycle</keyword>
<feature type="compositionally biased region" description="Basic and acidic residues" evidence="14">
    <location>
        <begin position="928"/>
        <end position="945"/>
    </location>
</feature>
<keyword evidence="7" id="KW-0227">DNA damage</keyword>
<dbReference type="STRING" id="43041.A0A182KD64"/>
<dbReference type="PANTHER" id="PTHR23196:SF1">
    <property type="entry name" value="PAX-INTERACTING PROTEIN 1"/>
    <property type="match status" value="1"/>
</dbReference>
<dbReference type="GO" id="GO:0005694">
    <property type="term" value="C:chromosome"/>
    <property type="evidence" value="ECO:0007669"/>
    <property type="project" value="UniProtKB-SubCell"/>
</dbReference>
<proteinExistence type="predicted"/>
<evidence type="ECO:0000256" key="12">
    <source>
        <dbReference type="ARBA" id="ARBA00023858"/>
    </source>
</evidence>
<feature type="region of interest" description="Disordered" evidence="14">
    <location>
        <begin position="710"/>
        <end position="775"/>
    </location>
</feature>
<evidence type="ECO:0000256" key="11">
    <source>
        <dbReference type="ARBA" id="ARBA00023306"/>
    </source>
</evidence>
<keyword evidence="18" id="KW-1185">Reference proteome</keyword>
<dbReference type="InterPro" id="IPR036420">
    <property type="entry name" value="BRCT_dom_sf"/>
</dbReference>
<dbReference type="SUPFAM" id="SSF49879">
    <property type="entry name" value="SMAD/FHA domain"/>
    <property type="match status" value="1"/>
</dbReference>
<reference evidence="18" key="1">
    <citation type="submission" date="2013-03" db="EMBL/GenBank/DDBJ databases">
        <title>The Genome Sequence of Anopheles christyi ACHKN1017.</title>
        <authorList>
            <consortium name="The Broad Institute Genomics Platform"/>
            <person name="Neafsey D.E."/>
            <person name="Besansky N."/>
            <person name="Walker B."/>
            <person name="Young S.K."/>
            <person name="Zeng Q."/>
            <person name="Gargeya S."/>
            <person name="Fitzgerald M."/>
            <person name="Haas B."/>
            <person name="Abouelleil A."/>
            <person name="Allen A.W."/>
            <person name="Alvarado L."/>
            <person name="Arachchi H.M."/>
            <person name="Berlin A.M."/>
            <person name="Chapman S.B."/>
            <person name="Gainer-Dewar J."/>
            <person name="Goldberg J."/>
            <person name="Griggs A."/>
            <person name="Gujja S."/>
            <person name="Hansen M."/>
            <person name="Howarth C."/>
            <person name="Imamovic A."/>
            <person name="Ireland A."/>
            <person name="Larimer J."/>
            <person name="McCowan C."/>
            <person name="Murphy C."/>
            <person name="Pearson M."/>
            <person name="Poon T.W."/>
            <person name="Priest M."/>
            <person name="Roberts A."/>
            <person name="Saif S."/>
            <person name="Shea T."/>
            <person name="Sisk P."/>
            <person name="Sykes S."/>
            <person name="Wortman J."/>
            <person name="Nusbaum C."/>
            <person name="Birren B."/>
        </authorList>
    </citation>
    <scope>NUCLEOTIDE SEQUENCE [LARGE SCALE GENOMIC DNA]</scope>
    <source>
        <strain evidence="18">ACHKN1017</strain>
    </source>
</reference>
<keyword evidence="6" id="KW-0677">Repeat</keyword>
<reference evidence="17" key="2">
    <citation type="submission" date="2020-05" db="UniProtKB">
        <authorList>
            <consortium name="EnsemblMetazoa"/>
        </authorList>
    </citation>
    <scope>IDENTIFICATION</scope>
    <source>
        <strain evidence="17">ACHKN1017</strain>
    </source>
</reference>
<dbReference type="GO" id="GO:0006974">
    <property type="term" value="P:DNA damage response"/>
    <property type="evidence" value="ECO:0007669"/>
    <property type="project" value="UniProtKB-KW"/>
</dbReference>
<dbReference type="GO" id="GO:0044666">
    <property type="term" value="C:MLL3/4 complex"/>
    <property type="evidence" value="ECO:0007669"/>
    <property type="project" value="TreeGrafter"/>
</dbReference>
<feature type="compositionally biased region" description="Polar residues" evidence="14">
    <location>
        <begin position="1187"/>
        <end position="1199"/>
    </location>
</feature>
<dbReference type="InterPro" id="IPR001357">
    <property type="entry name" value="BRCT_dom"/>
</dbReference>
<evidence type="ECO:0000256" key="8">
    <source>
        <dbReference type="ARBA" id="ARBA00022843"/>
    </source>
</evidence>
<evidence type="ECO:0000256" key="1">
    <source>
        <dbReference type="ARBA" id="ARBA00004123"/>
    </source>
</evidence>
<evidence type="ECO:0000256" key="6">
    <source>
        <dbReference type="ARBA" id="ARBA00022737"/>
    </source>
</evidence>
<keyword evidence="4" id="KW-0158">Chromosome</keyword>
<dbReference type="Proteomes" id="UP000075881">
    <property type="component" value="Unassembled WGS sequence"/>
</dbReference>
<dbReference type="Pfam" id="PF16770">
    <property type="entry name" value="RTT107_BRCT_5"/>
    <property type="match status" value="1"/>
</dbReference>
<protein>
    <recommendedName>
        <fullName evidence="3">Mediator of DNA damage checkpoint protein 1</fullName>
    </recommendedName>
    <alternativeName>
        <fullName evidence="13">PAX transactivation activation domain-interacting protein</fullName>
    </alternativeName>
    <alternativeName>
        <fullName evidence="12">PAX-interacting protein 1</fullName>
    </alternativeName>
</protein>
<feature type="compositionally biased region" description="Basic and acidic residues" evidence="14">
    <location>
        <begin position="1139"/>
        <end position="1152"/>
    </location>
</feature>
<keyword evidence="9" id="KW-0007">Acetylation</keyword>
<evidence type="ECO:0000313" key="18">
    <source>
        <dbReference type="Proteomes" id="UP000075881"/>
    </source>
</evidence>
<evidence type="ECO:0000256" key="7">
    <source>
        <dbReference type="ARBA" id="ARBA00022763"/>
    </source>
</evidence>
<keyword evidence="5" id="KW-1017">Isopeptide bond</keyword>
<feature type="domain" description="BRCT" evidence="16">
    <location>
        <begin position="1240"/>
        <end position="1307"/>
    </location>
</feature>
<dbReference type="SUPFAM" id="SSF52113">
    <property type="entry name" value="BRCT domain"/>
    <property type="match status" value="2"/>
</dbReference>
<feature type="domain" description="FHA" evidence="15">
    <location>
        <begin position="2"/>
        <end position="51"/>
    </location>
</feature>
<dbReference type="InterPro" id="IPR000253">
    <property type="entry name" value="FHA_dom"/>
</dbReference>
<evidence type="ECO:0000256" key="9">
    <source>
        <dbReference type="ARBA" id="ARBA00022990"/>
    </source>
</evidence>
<comment type="subcellular location">
    <subcellularLocation>
        <location evidence="2">Chromosome</location>
    </subcellularLocation>
    <subcellularLocation>
        <location evidence="1">Nucleus</location>
    </subcellularLocation>
</comment>
<dbReference type="Gene3D" id="2.60.200.20">
    <property type="match status" value="1"/>
</dbReference>
<feature type="compositionally biased region" description="Basic and acidic residues" evidence="14">
    <location>
        <begin position="753"/>
        <end position="765"/>
    </location>
</feature>
<organism evidence="17 18">
    <name type="scientific">Anopheles christyi</name>
    <dbReference type="NCBI Taxonomy" id="43041"/>
    <lineage>
        <taxon>Eukaryota</taxon>
        <taxon>Metazoa</taxon>
        <taxon>Ecdysozoa</taxon>
        <taxon>Arthropoda</taxon>
        <taxon>Hexapoda</taxon>
        <taxon>Insecta</taxon>
        <taxon>Pterygota</taxon>
        <taxon>Neoptera</taxon>
        <taxon>Endopterygota</taxon>
        <taxon>Diptera</taxon>
        <taxon>Nematocera</taxon>
        <taxon>Culicoidea</taxon>
        <taxon>Culicidae</taxon>
        <taxon>Anophelinae</taxon>
        <taxon>Anopheles</taxon>
    </lineage>
</organism>
<evidence type="ECO:0000256" key="2">
    <source>
        <dbReference type="ARBA" id="ARBA00004286"/>
    </source>
</evidence>
<feature type="compositionally biased region" description="Polar residues" evidence="14">
    <location>
        <begin position="720"/>
        <end position="741"/>
    </location>
</feature>
<feature type="region of interest" description="Disordered" evidence="14">
    <location>
        <begin position="1114"/>
        <end position="1199"/>
    </location>
</feature>
<dbReference type="Pfam" id="PF00498">
    <property type="entry name" value="FHA"/>
    <property type="match status" value="1"/>
</dbReference>
<feature type="compositionally biased region" description="Basic and acidic residues" evidence="14">
    <location>
        <begin position="1012"/>
        <end position="1081"/>
    </location>
</feature>
<accession>A0A182KD64</accession>
<dbReference type="CDD" id="cd00060">
    <property type="entry name" value="FHA"/>
    <property type="match status" value="1"/>
</dbReference>
<name>A0A182KD64_9DIPT</name>
<dbReference type="PANTHER" id="PTHR23196">
    <property type="entry name" value="PAX TRANSCRIPTION ACTIVATION DOMAIN INTERACTING PROTEIN"/>
    <property type="match status" value="1"/>
</dbReference>
<dbReference type="InterPro" id="IPR008984">
    <property type="entry name" value="SMAD_FHA_dom_sf"/>
</dbReference>
<dbReference type="CDD" id="cd17744">
    <property type="entry name" value="BRCT_MDC1_rpt1"/>
    <property type="match status" value="1"/>
</dbReference>
<evidence type="ECO:0000313" key="17">
    <source>
        <dbReference type="EnsemblMetazoa" id="ACHR008701-PA"/>
    </source>
</evidence>
<keyword evidence="8" id="KW-0832">Ubl conjugation</keyword>
<evidence type="ECO:0000256" key="4">
    <source>
        <dbReference type="ARBA" id="ARBA00022454"/>
    </source>
</evidence>
<dbReference type="EnsemblMetazoa" id="ACHR008701-RA">
    <property type="protein sequence ID" value="ACHR008701-PA"/>
    <property type="gene ID" value="ACHR008701"/>
</dbReference>
<evidence type="ECO:0000259" key="15">
    <source>
        <dbReference type="Pfam" id="PF00498"/>
    </source>
</evidence>
<evidence type="ECO:0000256" key="5">
    <source>
        <dbReference type="ARBA" id="ARBA00022499"/>
    </source>
</evidence>
<feature type="compositionally biased region" description="Low complexity" evidence="14">
    <location>
        <begin position="1122"/>
        <end position="1131"/>
    </location>
</feature>
<evidence type="ECO:0000256" key="10">
    <source>
        <dbReference type="ARBA" id="ARBA00023242"/>
    </source>
</evidence>
<keyword evidence="10" id="KW-0539">Nucleus</keyword>
<feature type="region of interest" description="Disordered" evidence="14">
    <location>
        <begin position="917"/>
        <end position="1095"/>
    </location>
</feature>
<feature type="compositionally biased region" description="Acidic residues" evidence="14">
    <location>
        <begin position="766"/>
        <end position="775"/>
    </location>
</feature>
<sequence length="1437" mass="161200">SICPKHASVRFDSNKVEILDLCSEHGVTVDQKPIEPLNWIEITTNSQLQFGSVLGSIVSEENKKDDDSFLQDDDSQDVIDCSLELIETKASVHEPASSPMIDGRKDRRSSFLVPETQQLNDSRLCEKDDKTPIPISGPPVNEMDDDDDSFFIPETQQPEDELSCPSDIIEPILPDAKEPHVERTAAEEEYFQMTADDNENSNDALFNNKYVEESQNLMQNLDESYKQAVEPRVSILPERSVDSISFQEHRNTTMEMSAMVWNESRQNNSTTSSNQVQASNGVALGIASKATDEADDRSVTPELNFDDDLLKTTEKRSSVTPEIHFKDGPDVAHHLPVVEEETNRSAVTPELGFNEQDNEDNNEHEISLNQEGCFKRPNDVPTEMPNRANVSQVENIYEMETQPFRANVSQVENIYEMETQPFRAEDAYELLTQPLHLLPAKSGAVGTKPKTNKNDRLEVEPYDLQTQPLNVQRKTSFVKCMSLKSRSKSKQSPEIDYADMPTQPETPPESAFNRKSSSGGKIGPEQIAAKLLTLKNKSISGDHSRVGNSKNAASNRFSLDIDYADLPTQPETPPEIVHHPTKPSGESIALTSIERMPSSTSAMQIDDDDLLTQPLSPPKEMMDTPAYRDVNERFKSSATCDVYNLDTEPLSPSLYLRKEDKQRKLFVKLEDIKNRQFSKPIENPYFMNTQPMAKVVAENVYDLETQVLPENAPLPDGEVSQFNPQINSTTVHQGGKQSIHQQALEISPSTSNKENHTAEADRTTDESSETDDEFGLSETIPIATLLRHNQCKTVQAVSDKPLRGKFKVPSIQTERAATPKAKLDRKRRCTEMTEFLTPEHPLLYLPKADCIRSVSDKIATSSSLATRKGKPAYHFNDSSSSSDDERNRNVFKKTNVSVALEKELEKLREDGKLIKQEERTGRKVQSKSNEEQSVTKESTARDESSNKQTVSLSVQQKEPKAKEKGEISAERKSSRRRETEKEKGTKSEVEINSKRSADTKEEKERHKKSHKSERGRSDRGSSSSAKEKDKELVERKSGRQREVEIISEVEKRSSRTADKNGEKDHYKHSHKLDEARKEHRSGSRAFTDCTKLSNDDPVRVSTRIRQQSYKMHVFEESMAYEAKSTAESSTRTTRKRKDRSSAERGENCKIEEAAPITRASLSKRPKSGQSSTSSSTVAPEGRRNRLRSTASDTKKVVQTSSHLIVGQSVTSSGGGSGLPWDISATSSTGSDGSAVSGRSVRPRLMFTRMSSEPYRKCIARAGCKIVDIPELATILVTDRIIRTYKFLCAVAKGIPIVGQSYLDALQRSEANEQINPWDHILSDVETEKRYKFQLRDTLLKAQKKKLFQDYTVFVTSSTKPPPSELFLILTCAGAKPSKHCSPSSMVGDKVFVISDPADVACWVKYRERFPGIQIVSAEGFMVSMMQQSINFQKHHLM</sequence>
<dbReference type="InterPro" id="IPR051579">
    <property type="entry name" value="DDR_Transcriptional_Reg"/>
</dbReference>
<feature type="compositionally biased region" description="Polar residues" evidence="14">
    <location>
        <begin position="946"/>
        <end position="956"/>
    </location>
</feature>
<feature type="region of interest" description="Disordered" evidence="14">
    <location>
        <begin position="482"/>
        <end position="522"/>
    </location>
</feature>
<feature type="region of interest" description="Disordered" evidence="14">
    <location>
        <begin position="860"/>
        <end position="888"/>
    </location>
</feature>
<dbReference type="CDD" id="cd18432">
    <property type="entry name" value="BRCT_PAXIP1_rpt6_like"/>
    <property type="match status" value="1"/>
</dbReference>